<dbReference type="PRINTS" id="PR01415">
    <property type="entry name" value="ANKYRIN"/>
</dbReference>
<dbReference type="PROSITE" id="PS50297">
    <property type="entry name" value="ANK_REP_REGION"/>
    <property type="match status" value="9"/>
</dbReference>
<evidence type="ECO:0000313" key="7">
    <source>
        <dbReference type="Proteomes" id="UP001642464"/>
    </source>
</evidence>
<dbReference type="EMBL" id="CAXAMM010043796">
    <property type="protein sequence ID" value="CAK9111817.1"/>
    <property type="molecule type" value="Genomic_DNA"/>
</dbReference>
<feature type="domain" description="ADP ribosyltransferase" evidence="5">
    <location>
        <begin position="69"/>
        <end position="220"/>
    </location>
</feature>
<feature type="repeat" description="ANK" evidence="3">
    <location>
        <begin position="538"/>
        <end position="570"/>
    </location>
</feature>
<name>A0ABP0SHF7_9DINO</name>
<dbReference type="SUPFAM" id="SSF56399">
    <property type="entry name" value="ADP-ribosylation"/>
    <property type="match status" value="1"/>
</dbReference>
<dbReference type="SMART" id="SM00248">
    <property type="entry name" value="ANK"/>
    <property type="match status" value="11"/>
</dbReference>
<dbReference type="PROSITE" id="PS50088">
    <property type="entry name" value="ANK_REPEAT"/>
    <property type="match status" value="11"/>
</dbReference>
<keyword evidence="7" id="KW-1185">Reference proteome</keyword>
<protein>
    <submittedName>
        <fullName evidence="6">Ankyrin-1 (ANK-1) (Ankyrin-R) (Erythrocyte ankyrin)</fullName>
    </submittedName>
</protein>
<feature type="repeat" description="ANK" evidence="3">
    <location>
        <begin position="368"/>
        <end position="400"/>
    </location>
</feature>
<dbReference type="PANTHER" id="PTHR24123:SF33">
    <property type="entry name" value="PROTEIN HOS4"/>
    <property type="match status" value="1"/>
</dbReference>
<dbReference type="PROSITE" id="PS51996">
    <property type="entry name" value="TR_MART"/>
    <property type="match status" value="1"/>
</dbReference>
<keyword evidence="1" id="KW-0677">Repeat</keyword>
<feature type="repeat" description="ANK" evidence="3">
    <location>
        <begin position="637"/>
        <end position="669"/>
    </location>
</feature>
<dbReference type="Pfam" id="PF03496">
    <property type="entry name" value="ADPrib_exo_Tox"/>
    <property type="match status" value="1"/>
</dbReference>
<evidence type="ECO:0000313" key="6">
    <source>
        <dbReference type="EMBL" id="CAK9111817.1"/>
    </source>
</evidence>
<feature type="repeat" description="ANK" evidence="3">
    <location>
        <begin position="571"/>
        <end position="603"/>
    </location>
</feature>
<evidence type="ECO:0000256" key="2">
    <source>
        <dbReference type="ARBA" id="ARBA00023043"/>
    </source>
</evidence>
<dbReference type="Gene3D" id="3.90.176.10">
    <property type="entry name" value="Toxin ADP-ribosyltransferase, Chain A, domain 1"/>
    <property type="match status" value="1"/>
</dbReference>
<dbReference type="Proteomes" id="UP001642464">
    <property type="component" value="Unassembled WGS sequence"/>
</dbReference>
<dbReference type="Gene3D" id="1.25.40.20">
    <property type="entry name" value="Ankyrin repeat-containing domain"/>
    <property type="match status" value="6"/>
</dbReference>
<dbReference type="Pfam" id="PF00023">
    <property type="entry name" value="Ank"/>
    <property type="match status" value="1"/>
</dbReference>
<evidence type="ECO:0000259" key="5">
    <source>
        <dbReference type="Pfam" id="PF03496"/>
    </source>
</evidence>
<proteinExistence type="predicted"/>
<reference evidence="6 7" key="1">
    <citation type="submission" date="2024-02" db="EMBL/GenBank/DDBJ databases">
        <authorList>
            <person name="Chen Y."/>
            <person name="Shah S."/>
            <person name="Dougan E. K."/>
            <person name="Thang M."/>
            <person name="Chan C."/>
        </authorList>
    </citation>
    <scope>NUCLEOTIDE SEQUENCE [LARGE SCALE GENOMIC DNA]</scope>
</reference>
<dbReference type="Pfam" id="PF12796">
    <property type="entry name" value="Ank_2"/>
    <property type="match status" value="4"/>
</dbReference>
<sequence>METASMSRIADAENEDGEDRNPPFGLFPAELKPLQKVIEEIRSEVSVGIDVAVKKAQRKARELEDTFPALSEDERAMISLYTMELHPKERSVYFAMNAALRDREREAVKVWRSAIWLLVTAMNKLPREKETVLYRGVKKAAAELGRQCEKGKVFLWCGFSSTTSHVEGLQAFLGTSGPRTKWTLKLRPGFYGVDIRLFSFFPKEFEVLLPPQLEFEVKSVLDCGNGFIEVQCVQLEETDPILDFVQAQVCQASPGYPSRCPELQVTSAPEAAPPGSVHSTSAAVEPRLRGRASKESKTPVDVSGWNLHGAAKKGEVHILKALLDGGADKERKNQHGETPLHVAAEKGQVGTLKELLAAGAEKDARTDSRKTPLHVAAEEGQVEALKELIVAGAEKEAQTIFCETPLHLAAEEGQVGSLKELIAAGAKKEAVKQVGETPLHLAARKGQVETLKELLAAGAEKEARNIFGQTPADLAREKGHAAILELLEAPQARRADLSEAIHVDVSGWNLHEATKEGKIGILKALLDGGADKDMKNKFGEAPLHVAAEKGQVGALKELLSAGAAKDVQKNLGETALHVAAEQNRVEVLKELLAAGAAKEVPNYLGATPLHGAARYGQVEAIQTLVAAGVAKEVQNTGGETPLHWAARFGQWDALKELLAAGAAKEARNHVGETPLHVAAENGHLHILKELLAAGAAKEARSNLGTTPAELARANGHAALVELLDAPDGEAAKN</sequence>
<gene>
    <name evidence="6" type="ORF">SCF082_LOCUS51867</name>
</gene>
<organism evidence="6 7">
    <name type="scientific">Durusdinium trenchii</name>
    <dbReference type="NCBI Taxonomy" id="1381693"/>
    <lineage>
        <taxon>Eukaryota</taxon>
        <taxon>Sar</taxon>
        <taxon>Alveolata</taxon>
        <taxon>Dinophyceae</taxon>
        <taxon>Suessiales</taxon>
        <taxon>Symbiodiniaceae</taxon>
        <taxon>Durusdinium</taxon>
    </lineage>
</organism>
<dbReference type="PANTHER" id="PTHR24123">
    <property type="entry name" value="ANKYRIN REPEAT-CONTAINING"/>
    <property type="match status" value="1"/>
</dbReference>
<dbReference type="InterPro" id="IPR003540">
    <property type="entry name" value="ADP-ribosyltransferase"/>
</dbReference>
<accession>A0ABP0SHF7</accession>
<dbReference type="SUPFAM" id="SSF48403">
    <property type="entry name" value="Ankyrin repeat"/>
    <property type="match status" value="2"/>
</dbReference>
<feature type="repeat" description="ANK" evidence="3">
    <location>
        <begin position="335"/>
        <end position="367"/>
    </location>
</feature>
<evidence type="ECO:0000256" key="3">
    <source>
        <dbReference type="PROSITE-ProRule" id="PRU00023"/>
    </source>
</evidence>
<feature type="repeat" description="ANK" evidence="3">
    <location>
        <begin position="307"/>
        <end position="334"/>
    </location>
</feature>
<feature type="repeat" description="ANK" evidence="3">
    <location>
        <begin position="434"/>
        <end position="466"/>
    </location>
</feature>
<keyword evidence="2 3" id="KW-0040">ANK repeat</keyword>
<dbReference type="InterPro" id="IPR036770">
    <property type="entry name" value="Ankyrin_rpt-contain_sf"/>
</dbReference>
<comment type="caution">
    <text evidence="6">The sequence shown here is derived from an EMBL/GenBank/DDBJ whole genome shotgun (WGS) entry which is preliminary data.</text>
</comment>
<feature type="region of interest" description="Disordered" evidence="4">
    <location>
        <begin position="1"/>
        <end position="24"/>
    </location>
</feature>
<evidence type="ECO:0000256" key="4">
    <source>
        <dbReference type="SAM" id="MobiDB-lite"/>
    </source>
</evidence>
<dbReference type="InterPro" id="IPR051165">
    <property type="entry name" value="Multifunctional_ANK_Repeat"/>
</dbReference>
<feature type="repeat" description="ANK" evidence="3">
    <location>
        <begin position="510"/>
        <end position="537"/>
    </location>
</feature>
<feature type="repeat" description="ANK" evidence="3">
    <location>
        <begin position="401"/>
        <end position="433"/>
    </location>
</feature>
<feature type="repeat" description="ANK" evidence="3">
    <location>
        <begin position="604"/>
        <end position="636"/>
    </location>
</feature>
<dbReference type="InterPro" id="IPR002110">
    <property type="entry name" value="Ankyrin_rpt"/>
</dbReference>
<feature type="region of interest" description="Disordered" evidence="4">
    <location>
        <begin position="266"/>
        <end position="305"/>
    </location>
</feature>
<feature type="compositionally biased region" description="Basic and acidic residues" evidence="4">
    <location>
        <begin position="286"/>
        <end position="298"/>
    </location>
</feature>
<feature type="repeat" description="ANK" evidence="3">
    <location>
        <begin position="670"/>
        <end position="702"/>
    </location>
</feature>
<evidence type="ECO:0000256" key="1">
    <source>
        <dbReference type="ARBA" id="ARBA00022737"/>
    </source>
</evidence>